<evidence type="ECO:0000313" key="7">
    <source>
        <dbReference type="Proteomes" id="UP000000844"/>
    </source>
</evidence>
<dbReference type="Pfam" id="PF26607">
    <property type="entry name" value="DUF8189"/>
    <property type="match status" value="1"/>
</dbReference>
<evidence type="ECO:0000313" key="6">
    <source>
        <dbReference type="EMBL" id="ADD42498.1"/>
    </source>
</evidence>
<dbReference type="AlphaFoldDB" id="D3Q8C4"/>
<feature type="domain" description="PLL-like beta propeller" evidence="5">
    <location>
        <begin position="361"/>
        <end position="606"/>
    </location>
</feature>
<keyword evidence="4" id="KW-0326">Glycosidase</keyword>
<dbReference type="InterPro" id="IPR006311">
    <property type="entry name" value="TAT_signal"/>
</dbReference>
<dbReference type="PANTHER" id="PTHR43301:SF3">
    <property type="entry name" value="ARABINAN ENDO-1,5-ALPHA-L-ARABINOSIDASE A-RELATED"/>
    <property type="match status" value="1"/>
</dbReference>
<comment type="pathway">
    <text evidence="1">Glycan metabolism; L-arabinan degradation.</text>
</comment>
<dbReference type="InterPro" id="IPR058502">
    <property type="entry name" value="PLL-like_beta-prop"/>
</dbReference>
<dbReference type="KEGG" id="sna:Snas_2822"/>
<dbReference type="InterPro" id="IPR023296">
    <property type="entry name" value="Glyco_hydro_beta-prop_sf"/>
</dbReference>
<dbReference type="Gene3D" id="2.120.10.70">
    <property type="entry name" value="Fucose-specific lectin"/>
    <property type="match status" value="2"/>
</dbReference>
<dbReference type="CDD" id="cd22954">
    <property type="entry name" value="PLL_lectin"/>
    <property type="match status" value="1"/>
</dbReference>
<organism evidence="6 7">
    <name type="scientific">Stackebrandtia nassauensis (strain DSM 44728 / CIP 108903 / NRRL B-16338 / NBRC 102104 / LLR-40K-21)</name>
    <dbReference type="NCBI Taxonomy" id="446470"/>
    <lineage>
        <taxon>Bacteria</taxon>
        <taxon>Bacillati</taxon>
        <taxon>Actinomycetota</taxon>
        <taxon>Actinomycetes</taxon>
        <taxon>Glycomycetales</taxon>
        <taxon>Glycomycetaceae</taxon>
        <taxon>Stackebrandtia</taxon>
    </lineage>
</organism>
<evidence type="ECO:0000256" key="4">
    <source>
        <dbReference type="ARBA" id="ARBA00023295"/>
    </source>
</evidence>
<gene>
    <name evidence="6" type="ordered locus">Snas_2822</name>
</gene>
<dbReference type="GO" id="GO:0004553">
    <property type="term" value="F:hydrolase activity, hydrolyzing O-glycosyl compounds"/>
    <property type="evidence" value="ECO:0007669"/>
    <property type="project" value="InterPro"/>
</dbReference>
<dbReference type="Proteomes" id="UP000000844">
    <property type="component" value="Chromosome"/>
</dbReference>
<name>D3Q8C4_STANL</name>
<dbReference type="SUPFAM" id="SSF89372">
    <property type="entry name" value="Fucose-specific lectin"/>
    <property type="match status" value="2"/>
</dbReference>
<dbReference type="STRING" id="446470.Snas_2822"/>
<protein>
    <submittedName>
        <fullName evidence="6">Glycosyl hydrolase family 32 domain protein</fullName>
    </submittedName>
</protein>
<proteinExistence type="inferred from homology"/>
<dbReference type="Gene3D" id="2.115.10.20">
    <property type="entry name" value="Glycosyl hydrolase domain, family 43"/>
    <property type="match status" value="1"/>
</dbReference>
<evidence type="ECO:0000256" key="1">
    <source>
        <dbReference type="ARBA" id="ARBA00004834"/>
    </source>
</evidence>
<dbReference type="EMBL" id="CP001778">
    <property type="protein sequence ID" value="ADD42498.1"/>
    <property type="molecule type" value="Genomic_DNA"/>
</dbReference>
<dbReference type="HOGENOM" id="CLU_408207_0_0_11"/>
<keyword evidence="3 6" id="KW-0378">Hydrolase</keyword>
<dbReference type="eggNOG" id="COG1621">
    <property type="taxonomic scope" value="Bacteria"/>
</dbReference>
<evidence type="ECO:0000256" key="3">
    <source>
        <dbReference type="ARBA" id="ARBA00022801"/>
    </source>
</evidence>
<evidence type="ECO:0000256" key="2">
    <source>
        <dbReference type="ARBA" id="ARBA00009865"/>
    </source>
</evidence>
<dbReference type="GO" id="GO:0005975">
    <property type="term" value="P:carbohydrate metabolic process"/>
    <property type="evidence" value="ECO:0007669"/>
    <property type="project" value="InterPro"/>
</dbReference>
<reference evidence="6 7" key="1">
    <citation type="journal article" date="2009" name="Stand. Genomic Sci.">
        <title>Complete genome sequence of Stackebrandtia nassauensis type strain (LLR-40K-21).</title>
        <authorList>
            <person name="Munk C."/>
            <person name="Lapidus A."/>
            <person name="Copeland A."/>
            <person name="Jando M."/>
            <person name="Mayilraj S."/>
            <person name="Glavina Del Rio T."/>
            <person name="Nolan M."/>
            <person name="Chen F."/>
            <person name="Lucas S."/>
            <person name="Tice H."/>
            <person name="Cheng J.F."/>
            <person name="Han C."/>
            <person name="Detter J.C."/>
            <person name="Bruce D."/>
            <person name="Goodwin L."/>
            <person name="Chain P."/>
            <person name="Pitluck S."/>
            <person name="Goker M."/>
            <person name="Ovchinikova G."/>
            <person name="Pati A."/>
            <person name="Ivanova N."/>
            <person name="Mavromatis K."/>
            <person name="Chen A."/>
            <person name="Palaniappan K."/>
            <person name="Land M."/>
            <person name="Hauser L."/>
            <person name="Chang Y.J."/>
            <person name="Jeffries C.D."/>
            <person name="Bristow J."/>
            <person name="Eisen J.A."/>
            <person name="Markowitz V."/>
            <person name="Hugenholtz P."/>
            <person name="Kyrpides N.C."/>
            <person name="Klenk H.P."/>
        </authorList>
    </citation>
    <scope>NUCLEOTIDE SEQUENCE [LARGE SCALE GENOMIC DNA]</scope>
    <source>
        <strain evidence="7">DSM 44728 / CIP 108903 / NRRL B-16338 / NBRC 102104 / LLR-40K-21</strain>
    </source>
</reference>
<dbReference type="RefSeq" id="WP_013018069.1">
    <property type="nucleotide sequence ID" value="NC_013947.1"/>
</dbReference>
<evidence type="ECO:0000259" key="5">
    <source>
        <dbReference type="Pfam" id="PF26607"/>
    </source>
</evidence>
<dbReference type="InterPro" id="IPR050727">
    <property type="entry name" value="GH43_arabinanases"/>
</dbReference>
<dbReference type="InterPro" id="IPR006710">
    <property type="entry name" value="Glyco_hydro_43"/>
</dbReference>
<keyword evidence="7" id="KW-1185">Reference proteome</keyword>
<dbReference type="SUPFAM" id="SSF75005">
    <property type="entry name" value="Arabinanase/levansucrase/invertase"/>
    <property type="match status" value="1"/>
</dbReference>
<sequence length="673" mass="73058">MTTIPRRQLLRGMIAGGALIGGVPLLVSASANATPAGRREAGPRWLGAGPFQHVYDPSPDQDHRRYLNDHCTIKGPDGKWHLFSIIGDTAPPGQVPDSAVEDHIAHAVADNLDGPWESKPHVLTTDTGKGEDHLWAPHVIEHDGTYYMFYSAGAPKGEPWAINLATSKNLTDWERNDKNPLFRYGGAARDPMVVWIGDEWVMYYTEVDEQRHHIVAARTSKDLREGWSDARAVWTDAITDHTVSVTESPFLVERDGWWYLFIGTRNGYVGTDVFASRDPFAFTLDGYAGHIPAHCAEIVRDGEDWWVTAAGWFQDGLHLAPLHWRDTPPLWHSPRNPAAAVDVTGAVRLFALAEDRSTLVTRTLESGWEEFGTGFATVPTIGGNEDGRLSVFALRPDASLAVRTQTGDGGWSDWRDFGGPFDAAPVAALDADGRLELFALGQAGESIQRRRQSTPNSEEWSDWERFGDGAGAPPVVAANADGRLEVIALGPGGANIAHRWQNSPGGDWHDWDGSFGTAAGAAPTAALGAGDRLQVMVIEPMGLSLNNRPQSTANGKWGDWRRVTYWIDAGAATMVASEDGRLEAFFMPPGGDVIYHSFQLSDASWSEQEEFGTGPVTATPTACRDGEGKVHVFTVAPDGTVHTRTQTAANNGWGEWRKLDGDPIAPVPAGSAT</sequence>
<accession>D3Q8C4</accession>
<dbReference type="PROSITE" id="PS51318">
    <property type="entry name" value="TAT"/>
    <property type="match status" value="1"/>
</dbReference>
<dbReference type="OrthoDB" id="9759709at2"/>
<dbReference type="PANTHER" id="PTHR43301">
    <property type="entry name" value="ARABINAN ENDO-1,5-ALPHA-L-ARABINOSIDASE"/>
    <property type="match status" value="1"/>
</dbReference>
<comment type="similarity">
    <text evidence="2">Belongs to the glycosyl hydrolase 43 family.</text>
</comment>
<dbReference type="Pfam" id="PF04616">
    <property type="entry name" value="Glyco_hydro_43"/>
    <property type="match status" value="1"/>
</dbReference>